<dbReference type="PANTHER" id="PTHR42535">
    <property type="entry name" value="OOKINETE PROTEIN, PUTATIVE-RELATED"/>
    <property type="match status" value="1"/>
</dbReference>
<keyword evidence="6" id="KW-1185">Reference proteome</keyword>
<dbReference type="eggNOG" id="COG3420">
    <property type="taxonomic scope" value="Bacteria"/>
</dbReference>
<reference evidence="5 6" key="1">
    <citation type="journal article" date="2005" name="Nucleic Acids Res.">
        <title>Genomic blueprint of Hahella chejuensis, a marine microbe producing an algicidal agent.</title>
        <authorList>
            <person name="Jeong H."/>
            <person name="Yim J.H."/>
            <person name="Lee C."/>
            <person name="Choi S.-H."/>
            <person name="Park Y.K."/>
            <person name="Yoon S.H."/>
            <person name="Hur C.-G."/>
            <person name="Kang H.-Y."/>
            <person name="Kim D."/>
            <person name="Lee H.H."/>
            <person name="Park K.H."/>
            <person name="Park S.-H."/>
            <person name="Park H.-S."/>
            <person name="Lee H.K."/>
            <person name="Oh T.K."/>
            <person name="Kim J.F."/>
        </authorList>
    </citation>
    <scope>NUCLEOTIDE SEQUENCE [LARGE SCALE GENOMIC DNA]</scope>
    <source>
        <strain evidence="5 6">KCTC 2396</strain>
    </source>
</reference>
<proteinExistence type="predicted"/>
<evidence type="ECO:0000313" key="6">
    <source>
        <dbReference type="Proteomes" id="UP000000238"/>
    </source>
</evidence>
<dbReference type="KEGG" id="hch:HCH_06140"/>
<dbReference type="Gene3D" id="2.60.120.200">
    <property type="match status" value="1"/>
</dbReference>
<dbReference type="SMART" id="SM00560">
    <property type="entry name" value="LamGL"/>
    <property type="match status" value="1"/>
</dbReference>
<gene>
    <name evidence="5" type="ordered locus">HCH_06140</name>
</gene>
<dbReference type="SUPFAM" id="SSF49899">
    <property type="entry name" value="Concanavalin A-like lectins/glucanases"/>
    <property type="match status" value="1"/>
</dbReference>
<dbReference type="EMBL" id="CP000155">
    <property type="protein sequence ID" value="ABC32788.1"/>
    <property type="molecule type" value="Genomic_DNA"/>
</dbReference>
<sequence>MRRLRRILLTLTALVCLGGHGAGALAAYVVETVSGTAFDSTSSTVTWNRDSSLTGYPRDDDFQLVNIGFTFYLGQTGYTQVRILSNGALHFGADQGFYKDYTNEALPIEGACTGTCPGYEEPADRAILGYWDDLEPSLGGSVTYGTSGTAPNRRFVASWNGVPRYNGAGASYSIQIVLYENGNVLFRYGNDNANGASATIGIEVDNSDYTQYSFDAASVNDATDLLWRREFPALSAAAASCTTPTQVTVDFAAPVSPARAVDASNYSLDNGASVLSASLVDSDTVLLTTSSLSTGVTYTLQTTYPTQSVTFTLDDSTTGEFSDDFSSGDYSGGLGSWSGSWQEVDDNGSAGSGYVQVTGGAARFNGYFSSGLPGLDREVNLSAYTSATLTYSYSTSGNLEGSDRFDVAVSANGGASYTVVASYSNDVSGTATIDLTPYLSANTRIRFRINSRYNSSNEFMDIDNVNIAASGAPSACGFSAIAIWRMEDEVWNGSAGEVSDASGNNLSGRAYNGAQTLDTAPAIAGDPGTCAYAEFNGSSQYIEIADNNLLDITDNLTVSAWIYPTQIPASELKTILSKDENYEFHIDSAGEIYWWWNDSGGTVRSITTSGANIVANAWRHIVITYESGAQRVYVNGVARGSASYTGTLLSNSDPLQIGQDQGYSVRYFSGRIDEVQIYNKTLSATEVGDLYAETHPCAGSGACLGTFPDAISSHSSGTVSFGYNSQVIDSPDNILDAGTVTVNGGSSVLSCTATTCVASGDSVDTLNPGTFPDTSVYVTDLSVSGAGVLGGATNLYRTVSVSDASVMNVSSAYSEYFINQLSIGYQGKVNLQPGDYWINQLTLGSEVEINVSGSGTARLFVNQSLSIGYQDYLNAPGGSPSNASRFLLYAYSNVTFSSAVTFSGVLYSAGDVSLGYQNKIYGAMTAEDVSSNSDVDVTYNSGSVSALDYGALCSVGALNRFVITTGATASTCLPHTVRIEAQDASGATLSTYAGTVALTTSRSRGVWAVQTGAGTLSPDPDSSDDGAASYTFSATDAGVAELTLSNNLAESLTLTATDADVSISGAGGPIQFLDNILYIEENDSLDYDLITGRRHNFKVSLIAKDPGAAGSCGPVEEYNGGVNLKAWLSRTGADPGGAAPQIVGNNTATLPDTQPASANINLSFTSGEATFAWDTSDVGAYVLNLQDDSSGLILDESDNPLTIASDNASAPWIVRPFVIRVDAVGNPAAVGPSGGAYRKAGADFTLNVGGVLYQAADDLDGDGQADAGADLSGNGLAPSFGNEGETVQLSVSSIAPASNGSLAGDLSLPGGSTLFSSGQASGAYQFSEVGVINLSAVIDDSNYLGAGSARTAKISGASGDIGRFYPAYLAVSANTPTFTPPWACAFTYQDQSFPYDVSPVLTLVGKNVAGATTLNYDAAYFKFNNSLQSNRSYSDVSGRSSILSFDSSGASLSLNTGAAYDGTGTLSLSGDTFTYQKSNSPPLADDDPFAANVNLTFAAADLQDSDGACYKTSDADACLNFTITGIAGTEIRYGRLRMENAYGPETSSLELPMYIEHWNSARFVENAADSCTSYSSSPVTLTMSGYSGNLNSGETRAEVAGNPGAGGAFASAVYPDGQEVYLTSPGIGNEGTVSLRYNTDLWLRFDWDGDNSLDNPSATATFGQYRGHDRIIYWREVTQ</sequence>
<dbReference type="OrthoDB" id="9790247at2"/>
<dbReference type="InterPro" id="IPR013320">
    <property type="entry name" value="ConA-like_dom_sf"/>
</dbReference>
<dbReference type="RefSeq" id="WP_011399846.1">
    <property type="nucleotide sequence ID" value="NC_007645.1"/>
</dbReference>
<feature type="domain" description="LamG-like jellyroll fold" evidence="4">
    <location>
        <begin position="554"/>
        <end position="685"/>
    </location>
</feature>
<dbReference type="Gene3D" id="2.60.40.1220">
    <property type="match status" value="1"/>
</dbReference>
<dbReference type="PANTHER" id="PTHR42535:SF2">
    <property type="entry name" value="CHROMOSOME UNDETERMINED SCAFFOLD_146, WHOLE GENOME SHOTGUN SEQUENCE"/>
    <property type="match status" value="1"/>
</dbReference>
<dbReference type="HOGENOM" id="CLU_247482_0_0_6"/>
<keyword evidence="1 3" id="KW-0732">Signal</keyword>
<evidence type="ECO:0000259" key="4">
    <source>
        <dbReference type="SMART" id="SM00560"/>
    </source>
</evidence>
<keyword evidence="2" id="KW-1015">Disulfide bond</keyword>
<feature type="signal peptide" evidence="3">
    <location>
        <begin position="1"/>
        <end position="26"/>
    </location>
</feature>
<feature type="chain" id="PRO_5004215180" description="LamG-like jellyroll fold domain-containing protein" evidence="3">
    <location>
        <begin position="27"/>
        <end position="1679"/>
    </location>
</feature>
<dbReference type="eggNOG" id="COG1404">
    <property type="taxonomic scope" value="Bacteria"/>
</dbReference>
<evidence type="ECO:0000256" key="1">
    <source>
        <dbReference type="ARBA" id="ARBA00022729"/>
    </source>
</evidence>
<evidence type="ECO:0000256" key="3">
    <source>
        <dbReference type="SAM" id="SignalP"/>
    </source>
</evidence>
<dbReference type="Pfam" id="PF13385">
    <property type="entry name" value="Laminin_G_3"/>
    <property type="match status" value="1"/>
</dbReference>
<dbReference type="Pfam" id="PF23981">
    <property type="entry name" value="DUF7305"/>
    <property type="match status" value="1"/>
</dbReference>
<dbReference type="InterPro" id="IPR006558">
    <property type="entry name" value="LamG-like"/>
</dbReference>
<dbReference type="InterPro" id="IPR014755">
    <property type="entry name" value="Cu-Rt/internalin_Ig-like"/>
</dbReference>
<dbReference type="eggNOG" id="COG3343">
    <property type="taxonomic scope" value="Bacteria"/>
</dbReference>
<dbReference type="STRING" id="349521.HCH_06140"/>
<organism evidence="5 6">
    <name type="scientific">Hahella chejuensis (strain KCTC 2396)</name>
    <dbReference type="NCBI Taxonomy" id="349521"/>
    <lineage>
        <taxon>Bacteria</taxon>
        <taxon>Pseudomonadati</taxon>
        <taxon>Pseudomonadota</taxon>
        <taxon>Gammaproteobacteria</taxon>
        <taxon>Oceanospirillales</taxon>
        <taxon>Hahellaceae</taxon>
        <taxon>Hahella</taxon>
    </lineage>
</organism>
<dbReference type="InterPro" id="IPR046524">
    <property type="entry name" value="DUF6701"/>
</dbReference>
<dbReference type="InterPro" id="IPR055729">
    <property type="entry name" value="DUF7305"/>
</dbReference>
<accession>Q2S986</accession>
<dbReference type="Pfam" id="PF20419">
    <property type="entry name" value="DUF6701"/>
    <property type="match status" value="1"/>
</dbReference>
<protein>
    <recommendedName>
        <fullName evidence="4">LamG-like jellyroll fold domain-containing protein</fullName>
    </recommendedName>
</protein>
<evidence type="ECO:0000313" key="5">
    <source>
        <dbReference type="EMBL" id="ABC32788.1"/>
    </source>
</evidence>
<evidence type="ECO:0000256" key="2">
    <source>
        <dbReference type="ARBA" id="ARBA00023157"/>
    </source>
</evidence>
<name>Q2S986_HAHCH</name>
<dbReference type="Proteomes" id="UP000000238">
    <property type="component" value="Chromosome"/>
</dbReference>
<dbReference type="eggNOG" id="COG3210">
    <property type="taxonomic scope" value="Bacteria"/>
</dbReference>